<dbReference type="InterPro" id="IPR011249">
    <property type="entry name" value="Metalloenz_LuxS/M16"/>
</dbReference>
<comment type="caution">
    <text evidence="5">The sequence shown here is derived from an EMBL/GenBank/DDBJ whole genome shotgun (WGS) entry which is preliminary data.</text>
</comment>
<dbReference type="RefSeq" id="WP_186878972.1">
    <property type="nucleotide sequence ID" value="NZ_JACOPN010000007.1"/>
</dbReference>
<dbReference type="FunFam" id="3.30.830.10:FF:000008">
    <property type="entry name" value="Mitochondrial-processing peptidase subunit beta"/>
    <property type="match status" value="1"/>
</dbReference>
<protein>
    <submittedName>
        <fullName evidence="5">Insulinase family protein</fullName>
    </submittedName>
</protein>
<dbReference type="InterPro" id="IPR050361">
    <property type="entry name" value="MPP/UQCRC_Complex"/>
</dbReference>
<reference evidence="5" key="1">
    <citation type="submission" date="2020-08" db="EMBL/GenBank/DDBJ databases">
        <title>Genome public.</title>
        <authorList>
            <person name="Liu C."/>
            <person name="Sun Q."/>
        </authorList>
    </citation>
    <scope>NUCLEOTIDE SEQUENCE</scope>
    <source>
        <strain evidence="5">BX5</strain>
    </source>
</reference>
<name>A0A8J6M200_9FIRM</name>
<dbReference type="InterPro" id="IPR007863">
    <property type="entry name" value="Peptidase_M16_C"/>
</dbReference>
<dbReference type="EMBL" id="JACOPN010000007">
    <property type="protein sequence ID" value="MBC5717794.1"/>
    <property type="molecule type" value="Genomic_DNA"/>
</dbReference>
<evidence type="ECO:0000256" key="1">
    <source>
        <dbReference type="ARBA" id="ARBA00007261"/>
    </source>
</evidence>
<dbReference type="PROSITE" id="PS00143">
    <property type="entry name" value="INSULINASE"/>
    <property type="match status" value="1"/>
</dbReference>
<evidence type="ECO:0000313" key="5">
    <source>
        <dbReference type="EMBL" id="MBC5717794.1"/>
    </source>
</evidence>
<feature type="domain" description="Peptidase M16 C-terminal" evidence="4">
    <location>
        <begin position="167"/>
        <end position="336"/>
    </location>
</feature>
<organism evidence="5 6">
    <name type="scientific">Flintibacter faecis</name>
    <dbReference type="NCBI Taxonomy" id="2763047"/>
    <lineage>
        <taxon>Bacteria</taxon>
        <taxon>Bacillati</taxon>
        <taxon>Bacillota</taxon>
        <taxon>Clostridia</taxon>
        <taxon>Eubacteriales</taxon>
        <taxon>Flintibacter</taxon>
    </lineage>
</organism>
<evidence type="ECO:0000256" key="2">
    <source>
        <dbReference type="RuleBase" id="RU004447"/>
    </source>
</evidence>
<dbReference type="GO" id="GO:0006508">
    <property type="term" value="P:proteolysis"/>
    <property type="evidence" value="ECO:0007669"/>
    <property type="project" value="InterPro"/>
</dbReference>
<gene>
    <name evidence="5" type="ORF">H8S55_10730</name>
</gene>
<proteinExistence type="inferred from homology"/>
<dbReference type="PANTHER" id="PTHR11851">
    <property type="entry name" value="METALLOPROTEASE"/>
    <property type="match status" value="1"/>
</dbReference>
<evidence type="ECO:0000259" key="4">
    <source>
        <dbReference type="Pfam" id="PF05193"/>
    </source>
</evidence>
<keyword evidence="6" id="KW-1185">Reference proteome</keyword>
<dbReference type="SUPFAM" id="SSF63411">
    <property type="entry name" value="LuxS/MPP-like metallohydrolase"/>
    <property type="match status" value="2"/>
</dbReference>
<dbReference type="InterPro" id="IPR001431">
    <property type="entry name" value="Pept_M16_Zn_BS"/>
</dbReference>
<comment type="similarity">
    <text evidence="1 2">Belongs to the peptidase M16 family.</text>
</comment>
<dbReference type="InterPro" id="IPR011765">
    <property type="entry name" value="Pept_M16_N"/>
</dbReference>
<evidence type="ECO:0000313" key="6">
    <source>
        <dbReference type="Proteomes" id="UP000602260"/>
    </source>
</evidence>
<sequence length="416" mass="46133">MYQQITLPNGARLLTEEVPGARSAALGFFVGVGSRHERQRENGAAHFIEHMLFKGTQRRSTAQLARDMDAIGGQVNAYTTKEHTCFYARSLDKHLDISLDILSDMLFHSRFDQGDVETERGVVLEEIGMYEDSPEDLVSERLAAAVYKGSPLARPILGTQATLTPMTGEWLAQWQREHYRPGALVAALAGSFTQGQVDRLKDCLAQLEPGPVAQTKPAAYRPAVTARKKAIEQNHLILAFPSLTYLDARRPQLLLLNALLGGGCSSRLFQELREKRGLCYTVYSYVSDHADAGFLGVYAALNREQEGQALDAMRNLVCELADHGPTQEELDRVREQAKANLLMGSESIQSRMSQLGASVLLYGRVREMDELLAQYDAVTRQQLRDLAQNIFQMDLASLSAVGRVKTAADYSAWLGR</sequence>
<dbReference type="AlphaFoldDB" id="A0A8J6M200"/>
<dbReference type="PANTHER" id="PTHR11851:SF49">
    <property type="entry name" value="MITOCHONDRIAL-PROCESSING PEPTIDASE SUBUNIT ALPHA"/>
    <property type="match status" value="1"/>
</dbReference>
<dbReference type="GO" id="GO:0004222">
    <property type="term" value="F:metalloendopeptidase activity"/>
    <property type="evidence" value="ECO:0007669"/>
    <property type="project" value="InterPro"/>
</dbReference>
<accession>A0A8J6M200</accession>
<dbReference type="GO" id="GO:0046872">
    <property type="term" value="F:metal ion binding"/>
    <property type="evidence" value="ECO:0007669"/>
    <property type="project" value="InterPro"/>
</dbReference>
<feature type="domain" description="Peptidase M16 N-terminal" evidence="3">
    <location>
        <begin position="13"/>
        <end position="159"/>
    </location>
</feature>
<dbReference type="Gene3D" id="3.30.830.10">
    <property type="entry name" value="Metalloenzyme, LuxS/M16 peptidase-like"/>
    <property type="match status" value="2"/>
</dbReference>
<dbReference type="Pfam" id="PF05193">
    <property type="entry name" value="Peptidase_M16_C"/>
    <property type="match status" value="1"/>
</dbReference>
<dbReference type="Proteomes" id="UP000602260">
    <property type="component" value="Unassembled WGS sequence"/>
</dbReference>
<dbReference type="Pfam" id="PF00675">
    <property type="entry name" value="Peptidase_M16"/>
    <property type="match status" value="1"/>
</dbReference>
<evidence type="ECO:0000259" key="3">
    <source>
        <dbReference type="Pfam" id="PF00675"/>
    </source>
</evidence>